<dbReference type="InterPro" id="IPR015168">
    <property type="entry name" value="SsuA/THI5"/>
</dbReference>
<evidence type="ECO:0000313" key="5">
    <source>
        <dbReference type="EMBL" id="QJC56802.1"/>
    </source>
</evidence>
<gene>
    <name evidence="5" type="ORF">HC248_02113</name>
</gene>
<organism evidence="5 6">
    <name type="scientific">Polaromonas vacuolata</name>
    <dbReference type="NCBI Taxonomy" id="37448"/>
    <lineage>
        <taxon>Bacteria</taxon>
        <taxon>Pseudomonadati</taxon>
        <taxon>Pseudomonadota</taxon>
        <taxon>Betaproteobacteria</taxon>
        <taxon>Burkholderiales</taxon>
        <taxon>Comamonadaceae</taxon>
        <taxon>Polaromonas</taxon>
    </lineage>
</organism>
<evidence type="ECO:0000256" key="2">
    <source>
        <dbReference type="ARBA" id="ARBA00010742"/>
    </source>
</evidence>
<proteinExistence type="inferred from homology"/>
<keyword evidence="6" id="KW-1185">Reference proteome</keyword>
<dbReference type="PANTHER" id="PTHR30024:SF47">
    <property type="entry name" value="TAURINE-BINDING PERIPLASMIC PROTEIN"/>
    <property type="match status" value="1"/>
</dbReference>
<dbReference type="RefSeq" id="WP_168922407.1">
    <property type="nucleotide sequence ID" value="NZ_CP051461.1"/>
</dbReference>
<dbReference type="PANTHER" id="PTHR30024">
    <property type="entry name" value="ALIPHATIC SULFONATES-BINDING PROTEIN-RELATED"/>
    <property type="match status" value="1"/>
</dbReference>
<evidence type="ECO:0000313" key="6">
    <source>
        <dbReference type="Proteomes" id="UP000502041"/>
    </source>
</evidence>
<accession>A0A6H2HA93</accession>
<dbReference type="GO" id="GO:0042918">
    <property type="term" value="P:alkanesulfonate transmembrane transport"/>
    <property type="evidence" value="ECO:0007669"/>
    <property type="project" value="TreeGrafter"/>
</dbReference>
<keyword evidence="3" id="KW-0732">Signal</keyword>
<dbReference type="Proteomes" id="UP000502041">
    <property type="component" value="Chromosome"/>
</dbReference>
<dbReference type="GO" id="GO:0042597">
    <property type="term" value="C:periplasmic space"/>
    <property type="evidence" value="ECO:0007669"/>
    <property type="project" value="UniProtKB-SubCell"/>
</dbReference>
<dbReference type="Pfam" id="PF09084">
    <property type="entry name" value="NMT1"/>
    <property type="match status" value="1"/>
</dbReference>
<sequence length="349" mass="36944">MNAFPSLSRRRFAAGAALGTAALALPRLYAQPKLEKNKVSIAVGGKAGFYYLPLTIAEQLGYFKAEGLDVEISDFAGGSRALQAVVGGSADVCAGAFEHTVNLQSKNQIFRAFVLMGRAPQIAFGVSSKTMTGFKSLADLKGKKIGVSAPGSSTNMMANLLLSRSGLSASDVSFIGVGTSAGALTAMRSGQIDAICNIDPVMTMLEQKGDVKIISDTRTLKGTLDVFGGMMPAACLYASQEFVEKNPNTCQAMANAIVHGLKWLQTAGPADIIKTVPESYLLGDRGLYLAAFNKVRESISLDGIMPAEGPLTALKALESFDSKIKADKIDLSKTYTNEFAKRAKDRFKA</sequence>
<reference evidence="5 6" key="1">
    <citation type="submission" date="2020-04" db="EMBL/GenBank/DDBJ databases">
        <title>Complete genome of a Psychrophilic, Marine, Gas Vacuolate Bacterium Polaromonas vacuolata KCTC 22033T.</title>
        <authorList>
            <person name="Hwang K."/>
            <person name="Kim K.M."/>
        </authorList>
    </citation>
    <scope>NUCLEOTIDE SEQUENCE [LARGE SCALE GENOMIC DNA]</scope>
    <source>
        <strain evidence="5 6">KCTC 22033</strain>
    </source>
</reference>
<dbReference type="EMBL" id="CP051461">
    <property type="protein sequence ID" value="QJC56802.1"/>
    <property type="molecule type" value="Genomic_DNA"/>
</dbReference>
<evidence type="ECO:0000256" key="1">
    <source>
        <dbReference type="ARBA" id="ARBA00004418"/>
    </source>
</evidence>
<dbReference type="InterPro" id="IPR006311">
    <property type="entry name" value="TAT_signal"/>
</dbReference>
<dbReference type="PROSITE" id="PS51318">
    <property type="entry name" value="TAT"/>
    <property type="match status" value="1"/>
</dbReference>
<dbReference type="Gene3D" id="3.40.190.10">
    <property type="entry name" value="Periplasmic binding protein-like II"/>
    <property type="match status" value="2"/>
</dbReference>
<comment type="similarity">
    <text evidence="2">Belongs to the bacterial solute-binding protein SsuA/TauA family.</text>
</comment>
<name>A0A6H2HA93_9BURK</name>
<dbReference type="SUPFAM" id="SSF53850">
    <property type="entry name" value="Periplasmic binding protein-like II"/>
    <property type="match status" value="1"/>
</dbReference>
<comment type="subcellular location">
    <subcellularLocation>
        <location evidence="1">Periplasm</location>
    </subcellularLocation>
</comment>
<evidence type="ECO:0000256" key="3">
    <source>
        <dbReference type="ARBA" id="ARBA00022729"/>
    </source>
</evidence>
<evidence type="ECO:0000259" key="4">
    <source>
        <dbReference type="Pfam" id="PF09084"/>
    </source>
</evidence>
<dbReference type="KEGG" id="pvac:HC248_02113"/>
<dbReference type="AlphaFoldDB" id="A0A6H2HA93"/>
<feature type="domain" description="SsuA/THI5-like" evidence="4">
    <location>
        <begin position="50"/>
        <end position="264"/>
    </location>
</feature>
<protein>
    <submittedName>
        <fullName evidence="5">Thiamine biosynthesis protein</fullName>
    </submittedName>
</protein>